<evidence type="ECO:0000256" key="6">
    <source>
        <dbReference type="PROSITE-ProRule" id="PRU00552"/>
    </source>
</evidence>
<evidence type="ECO:0000256" key="7">
    <source>
        <dbReference type="RuleBase" id="RU000492"/>
    </source>
</evidence>
<evidence type="ECO:0000256" key="1">
    <source>
        <dbReference type="ARBA" id="ARBA00022741"/>
    </source>
</evidence>
<evidence type="ECO:0000313" key="12">
    <source>
        <dbReference type="EMBL" id="QDS91103.1"/>
    </source>
</evidence>
<feature type="short sequence motif" description="Q motif" evidence="6">
    <location>
        <begin position="24"/>
        <end position="52"/>
    </location>
</feature>
<feature type="compositionally biased region" description="Low complexity" evidence="8">
    <location>
        <begin position="16"/>
        <end position="25"/>
    </location>
</feature>
<keyword evidence="2 7" id="KW-0378">Hydrolase</keyword>
<evidence type="ECO:0000256" key="8">
    <source>
        <dbReference type="SAM" id="MobiDB-lite"/>
    </source>
</evidence>
<dbReference type="PANTHER" id="PTHR47959">
    <property type="entry name" value="ATP-DEPENDENT RNA HELICASE RHLE-RELATED"/>
    <property type="match status" value="1"/>
</dbReference>
<evidence type="ECO:0000313" key="13">
    <source>
        <dbReference type="Proteomes" id="UP000319557"/>
    </source>
</evidence>
<dbReference type="PANTHER" id="PTHR47959:SF1">
    <property type="entry name" value="ATP-DEPENDENT RNA HELICASE DBPA"/>
    <property type="match status" value="1"/>
</dbReference>
<keyword evidence="1 7" id="KW-0547">Nucleotide-binding</keyword>
<proteinExistence type="inferred from homology"/>
<dbReference type="PROSITE" id="PS51195">
    <property type="entry name" value="Q_MOTIF"/>
    <property type="match status" value="1"/>
</dbReference>
<gene>
    <name evidence="12" type="primary">cshA</name>
    <name evidence="12" type="ORF">EC9_53230</name>
</gene>
<dbReference type="GO" id="GO:0003676">
    <property type="term" value="F:nucleic acid binding"/>
    <property type="evidence" value="ECO:0007669"/>
    <property type="project" value="InterPro"/>
</dbReference>
<feature type="domain" description="Helicase ATP-binding" evidence="9">
    <location>
        <begin position="55"/>
        <end position="227"/>
    </location>
</feature>
<dbReference type="PROSITE" id="PS51194">
    <property type="entry name" value="HELICASE_CTER"/>
    <property type="match status" value="1"/>
</dbReference>
<dbReference type="CDD" id="cd00268">
    <property type="entry name" value="DEADc"/>
    <property type="match status" value="1"/>
</dbReference>
<feature type="region of interest" description="Disordered" evidence="8">
    <location>
        <begin position="1"/>
        <end position="25"/>
    </location>
</feature>
<protein>
    <submittedName>
        <fullName evidence="12">DEAD-box ATP-dependent RNA helicase CshA</fullName>
        <ecNumber evidence="12">3.6.4.13</ecNumber>
    </submittedName>
</protein>
<dbReference type="InterPro" id="IPR014014">
    <property type="entry name" value="RNA_helicase_DEAD_Q_motif"/>
</dbReference>
<feature type="domain" description="Helicase C-terminal" evidence="10">
    <location>
        <begin position="238"/>
        <end position="407"/>
    </location>
</feature>
<evidence type="ECO:0000256" key="4">
    <source>
        <dbReference type="ARBA" id="ARBA00022840"/>
    </source>
</evidence>
<dbReference type="InterPro" id="IPR014001">
    <property type="entry name" value="Helicase_ATP-bd"/>
</dbReference>
<dbReference type="GO" id="GO:0003724">
    <property type="term" value="F:RNA helicase activity"/>
    <property type="evidence" value="ECO:0007669"/>
    <property type="project" value="UniProtKB-EC"/>
</dbReference>
<dbReference type="SUPFAM" id="SSF52540">
    <property type="entry name" value="P-loop containing nucleoside triphosphate hydrolases"/>
    <property type="match status" value="1"/>
</dbReference>
<dbReference type="InterPro" id="IPR050079">
    <property type="entry name" value="DEAD_box_RNA_helicase"/>
</dbReference>
<evidence type="ECO:0000259" key="10">
    <source>
        <dbReference type="PROSITE" id="PS51194"/>
    </source>
</evidence>
<dbReference type="InterPro" id="IPR011545">
    <property type="entry name" value="DEAD/DEAH_box_helicase_dom"/>
</dbReference>
<dbReference type="InterPro" id="IPR000629">
    <property type="entry name" value="RNA-helicase_DEAD-box_CS"/>
</dbReference>
<dbReference type="KEGG" id="ruv:EC9_53230"/>
<accession>A0A517M898</accession>
<dbReference type="Proteomes" id="UP000319557">
    <property type="component" value="Chromosome"/>
</dbReference>
<evidence type="ECO:0000256" key="3">
    <source>
        <dbReference type="ARBA" id="ARBA00022806"/>
    </source>
</evidence>
<dbReference type="GO" id="GO:0005524">
    <property type="term" value="F:ATP binding"/>
    <property type="evidence" value="ECO:0007669"/>
    <property type="project" value="UniProtKB-KW"/>
</dbReference>
<evidence type="ECO:0000259" key="9">
    <source>
        <dbReference type="PROSITE" id="PS51192"/>
    </source>
</evidence>
<dbReference type="Pfam" id="PF00271">
    <property type="entry name" value="Helicase_C"/>
    <property type="match status" value="1"/>
</dbReference>
<keyword evidence="3 7" id="KW-0347">Helicase</keyword>
<dbReference type="Pfam" id="PF00270">
    <property type="entry name" value="DEAD"/>
    <property type="match status" value="1"/>
</dbReference>
<dbReference type="GO" id="GO:0016787">
    <property type="term" value="F:hydrolase activity"/>
    <property type="evidence" value="ECO:0007669"/>
    <property type="project" value="UniProtKB-KW"/>
</dbReference>
<dbReference type="EMBL" id="CP036261">
    <property type="protein sequence ID" value="QDS91103.1"/>
    <property type="molecule type" value="Genomic_DNA"/>
</dbReference>
<organism evidence="12 13">
    <name type="scientific">Rosistilla ulvae</name>
    <dbReference type="NCBI Taxonomy" id="1930277"/>
    <lineage>
        <taxon>Bacteria</taxon>
        <taxon>Pseudomonadati</taxon>
        <taxon>Planctomycetota</taxon>
        <taxon>Planctomycetia</taxon>
        <taxon>Pirellulales</taxon>
        <taxon>Pirellulaceae</taxon>
        <taxon>Rosistilla</taxon>
    </lineage>
</organism>
<dbReference type="EC" id="3.6.4.13" evidence="12"/>
<evidence type="ECO:0000256" key="5">
    <source>
        <dbReference type="ARBA" id="ARBA00038437"/>
    </source>
</evidence>
<dbReference type="Gene3D" id="3.40.50.300">
    <property type="entry name" value="P-loop containing nucleotide triphosphate hydrolases"/>
    <property type="match status" value="2"/>
</dbReference>
<dbReference type="InterPro" id="IPR001650">
    <property type="entry name" value="Helicase_C-like"/>
</dbReference>
<dbReference type="InterPro" id="IPR044742">
    <property type="entry name" value="DEAD/DEAH_RhlB"/>
</dbReference>
<feature type="domain" description="DEAD-box RNA helicase Q" evidence="11">
    <location>
        <begin position="24"/>
        <end position="52"/>
    </location>
</feature>
<name>A0A517M898_9BACT</name>
<keyword evidence="4 7" id="KW-0067">ATP-binding</keyword>
<dbReference type="CDD" id="cd18787">
    <property type="entry name" value="SF2_C_DEAD"/>
    <property type="match status" value="1"/>
</dbReference>
<evidence type="ECO:0000259" key="11">
    <source>
        <dbReference type="PROSITE" id="PS51195"/>
    </source>
</evidence>
<dbReference type="SMART" id="SM00490">
    <property type="entry name" value="HELICc"/>
    <property type="match status" value="1"/>
</dbReference>
<dbReference type="InterPro" id="IPR027417">
    <property type="entry name" value="P-loop_NTPase"/>
</dbReference>
<dbReference type="AlphaFoldDB" id="A0A517M898"/>
<dbReference type="PROSITE" id="PS51192">
    <property type="entry name" value="HELICASE_ATP_BIND_1"/>
    <property type="match status" value="1"/>
</dbReference>
<dbReference type="SMART" id="SM00487">
    <property type="entry name" value="DEXDc"/>
    <property type="match status" value="1"/>
</dbReference>
<comment type="similarity">
    <text evidence="5 7">Belongs to the DEAD box helicase family.</text>
</comment>
<evidence type="ECO:0000256" key="2">
    <source>
        <dbReference type="ARBA" id="ARBA00022801"/>
    </source>
</evidence>
<dbReference type="GO" id="GO:0005829">
    <property type="term" value="C:cytosol"/>
    <property type="evidence" value="ECO:0007669"/>
    <property type="project" value="TreeGrafter"/>
</dbReference>
<keyword evidence="13" id="KW-1185">Reference proteome</keyword>
<sequence length="432" mass="48531">MPSSRERVSILSQNMESNSSEPSLSFSDLDLSPIMLRALKICKFENPSPIQAGLIPLALEGEDVIGQARTGTGKTAAFGIPILEQLDPLEDHCLPQALILVPTRELADQVGQELTRLAKGVPTSIAVLAGGKNLRKQTQQLSDGVQVVVGTPGRVHDHLQRGTFKTHDIWCVVLDEADRMLDIGFRPQIERILRKCPKDRQTLLLSATMAPQVRILAERYMYEPKTVDCSSKDMSVETIEQHYFTVAADKRLELLMRLLDRESPEQVIIFCRTKRGTDKLHRKLSEKYDGVGCMHGDMQQRERDRVIKQLRSKDLKVLVATDVVGRGIDITTISHIINFDVPQDCDDYVHRVGRTGRMGRDGVAFTFIVPGEGDVLTSIEQRINKQLIKDVMDGFDHPVPVNRAAEAEEAAKPKEPGRPRLNRIVRHTRKRF</sequence>
<reference evidence="12 13" key="1">
    <citation type="submission" date="2019-02" db="EMBL/GenBank/DDBJ databases">
        <title>Deep-cultivation of Planctomycetes and their phenomic and genomic characterization uncovers novel biology.</title>
        <authorList>
            <person name="Wiegand S."/>
            <person name="Jogler M."/>
            <person name="Boedeker C."/>
            <person name="Pinto D."/>
            <person name="Vollmers J."/>
            <person name="Rivas-Marin E."/>
            <person name="Kohn T."/>
            <person name="Peeters S.H."/>
            <person name="Heuer A."/>
            <person name="Rast P."/>
            <person name="Oberbeckmann S."/>
            <person name="Bunk B."/>
            <person name="Jeske O."/>
            <person name="Meyerdierks A."/>
            <person name="Storesund J.E."/>
            <person name="Kallscheuer N."/>
            <person name="Luecker S."/>
            <person name="Lage O.M."/>
            <person name="Pohl T."/>
            <person name="Merkel B.J."/>
            <person name="Hornburger P."/>
            <person name="Mueller R.-W."/>
            <person name="Bruemmer F."/>
            <person name="Labrenz M."/>
            <person name="Spormann A.M."/>
            <person name="Op den Camp H."/>
            <person name="Overmann J."/>
            <person name="Amann R."/>
            <person name="Jetten M.S.M."/>
            <person name="Mascher T."/>
            <person name="Medema M.H."/>
            <person name="Devos D.P."/>
            <person name="Kaster A.-K."/>
            <person name="Ovreas L."/>
            <person name="Rohde M."/>
            <person name="Galperin M.Y."/>
            <person name="Jogler C."/>
        </authorList>
    </citation>
    <scope>NUCLEOTIDE SEQUENCE [LARGE SCALE GENOMIC DNA]</scope>
    <source>
        <strain evidence="12 13">EC9</strain>
    </source>
</reference>
<dbReference type="PROSITE" id="PS00039">
    <property type="entry name" value="DEAD_ATP_HELICASE"/>
    <property type="match status" value="1"/>
</dbReference>